<dbReference type="Gene3D" id="1.20.1250.20">
    <property type="entry name" value="MFS general substrate transporter like domains"/>
    <property type="match status" value="1"/>
</dbReference>
<reference evidence="8 9" key="1">
    <citation type="submission" date="2011-07" db="EMBL/GenBank/DDBJ databases">
        <authorList>
            <person name="Coyne R."/>
            <person name="Brami D."/>
            <person name="Johnson J."/>
            <person name="Hostetler J."/>
            <person name="Hannick L."/>
            <person name="Clark T."/>
            <person name="Cassidy-Hanley D."/>
            <person name="Inman J."/>
        </authorList>
    </citation>
    <scope>NUCLEOTIDE SEQUENCE [LARGE SCALE GENOMIC DNA]</scope>
    <source>
        <strain evidence="8 9">G5</strain>
    </source>
</reference>
<dbReference type="InterPro" id="IPR036259">
    <property type="entry name" value="MFS_trans_sf"/>
</dbReference>
<dbReference type="RefSeq" id="XP_004035404.1">
    <property type="nucleotide sequence ID" value="XM_004035356.1"/>
</dbReference>
<evidence type="ECO:0000256" key="4">
    <source>
        <dbReference type="ARBA" id="ARBA00022989"/>
    </source>
</evidence>
<dbReference type="Pfam" id="PF07690">
    <property type="entry name" value="MFS_1"/>
    <property type="match status" value="1"/>
</dbReference>
<comment type="subcellular location">
    <subcellularLocation>
        <location evidence="1">Membrane</location>
        <topology evidence="1">Multi-pass membrane protein</topology>
    </subcellularLocation>
</comment>
<organism evidence="8 9">
    <name type="scientific">Ichthyophthirius multifiliis</name>
    <name type="common">White spot disease agent</name>
    <name type="synonym">Ich</name>
    <dbReference type="NCBI Taxonomy" id="5932"/>
    <lineage>
        <taxon>Eukaryota</taxon>
        <taxon>Sar</taxon>
        <taxon>Alveolata</taxon>
        <taxon>Ciliophora</taxon>
        <taxon>Intramacronucleata</taxon>
        <taxon>Oligohymenophorea</taxon>
        <taxon>Hymenostomatida</taxon>
        <taxon>Ophryoglenina</taxon>
        <taxon>Ichthyophthirius</taxon>
    </lineage>
</organism>
<name>G0QS53_ICHMU</name>
<dbReference type="PANTHER" id="PTHR23511:SF5">
    <property type="entry name" value="MAJOR FACILITATOR-TYPE TRANSPORTER HXNZ-RELATED"/>
    <property type="match status" value="1"/>
</dbReference>
<feature type="transmembrane region" description="Helical" evidence="6">
    <location>
        <begin position="35"/>
        <end position="56"/>
    </location>
</feature>
<dbReference type="OMA" id="IGMFEVI"/>
<dbReference type="AlphaFoldDB" id="G0QS53"/>
<feature type="domain" description="Major facilitator superfamily (MFS) profile" evidence="7">
    <location>
        <begin position="1"/>
        <end position="353"/>
    </location>
</feature>
<dbReference type="STRING" id="857967.G0QS53"/>
<dbReference type="OrthoDB" id="311967at2759"/>
<evidence type="ECO:0000256" key="3">
    <source>
        <dbReference type="ARBA" id="ARBA00022692"/>
    </source>
</evidence>
<dbReference type="Proteomes" id="UP000008983">
    <property type="component" value="Unassembled WGS sequence"/>
</dbReference>
<dbReference type="InterPro" id="IPR011701">
    <property type="entry name" value="MFS"/>
</dbReference>
<evidence type="ECO:0000313" key="9">
    <source>
        <dbReference type="Proteomes" id="UP000008983"/>
    </source>
</evidence>
<feature type="transmembrane region" description="Helical" evidence="6">
    <location>
        <begin position="330"/>
        <end position="348"/>
    </location>
</feature>
<dbReference type="InParanoid" id="G0QS53"/>
<keyword evidence="3 6" id="KW-0812">Transmembrane</keyword>
<dbReference type="InterPro" id="IPR020846">
    <property type="entry name" value="MFS_dom"/>
</dbReference>
<dbReference type="PROSITE" id="PS00217">
    <property type="entry name" value="SUGAR_TRANSPORT_2"/>
    <property type="match status" value="1"/>
</dbReference>
<feature type="transmembrane region" description="Helical" evidence="6">
    <location>
        <begin position="194"/>
        <end position="221"/>
    </location>
</feature>
<keyword evidence="4 6" id="KW-1133">Transmembrane helix</keyword>
<dbReference type="GO" id="GO:0022857">
    <property type="term" value="F:transmembrane transporter activity"/>
    <property type="evidence" value="ECO:0007669"/>
    <property type="project" value="InterPro"/>
</dbReference>
<evidence type="ECO:0000256" key="2">
    <source>
        <dbReference type="ARBA" id="ARBA00022448"/>
    </source>
</evidence>
<keyword evidence="5 6" id="KW-0472">Membrane</keyword>
<evidence type="ECO:0000313" key="8">
    <source>
        <dbReference type="EMBL" id="EGR31918.1"/>
    </source>
</evidence>
<dbReference type="PANTHER" id="PTHR23511">
    <property type="entry name" value="SYNAPTIC VESICLE GLYCOPROTEIN 2"/>
    <property type="match status" value="1"/>
</dbReference>
<evidence type="ECO:0000259" key="7">
    <source>
        <dbReference type="PROSITE" id="PS50850"/>
    </source>
</evidence>
<dbReference type="SUPFAM" id="SSF103473">
    <property type="entry name" value="MFS general substrate transporter"/>
    <property type="match status" value="1"/>
</dbReference>
<dbReference type="InterPro" id="IPR005829">
    <property type="entry name" value="Sugar_transporter_CS"/>
</dbReference>
<dbReference type="GO" id="GO:0016020">
    <property type="term" value="C:membrane"/>
    <property type="evidence" value="ECO:0007669"/>
    <property type="project" value="UniProtKB-SubCell"/>
</dbReference>
<evidence type="ECO:0000256" key="6">
    <source>
        <dbReference type="SAM" id="Phobius"/>
    </source>
</evidence>
<dbReference type="EMBL" id="GL983807">
    <property type="protein sequence ID" value="EGR31918.1"/>
    <property type="molecule type" value="Genomic_DNA"/>
</dbReference>
<dbReference type="GeneID" id="14908095"/>
<feature type="transmembrane region" description="Helical" evidence="6">
    <location>
        <begin position="97"/>
        <end position="118"/>
    </location>
</feature>
<dbReference type="eggNOG" id="KOG0253">
    <property type="taxonomic scope" value="Eukaryota"/>
</dbReference>
<feature type="transmembrane region" description="Helical" evidence="6">
    <location>
        <begin position="269"/>
        <end position="286"/>
    </location>
</feature>
<evidence type="ECO:0000256" key="5">
    <source>
        <dbReference type="ARBA" id="ARBA00023136"/>
    </source>
</evidence>
<feature type="transmembrane region" description="Helical" evidence="6">
    <location>
        <begin position="68"/>
        <end position="91"/>
    </location>
</feature>
<keyword evidence="9" id="KW-1185">Reference proteome</keyword>
<feature type="transmembrane region" description="Helical" evidence="6">
    <location>
        <begin position="233"/>
        <end position="257"/>
    </location>
</feature>
<evidence type="ECO:0000256" key="1">
    <source>
        <dbReference type="ARBA" id="ARBA00004141"/>
    </source>
</evidence>
<proteinExistence type="predicted"/>
<feature type="transmembrane region" description="Helical" evidence="6">
    <location>
        <begin position="12"/>
        <end position="29"/>
    </location>
</feature>
<dbReference type="PROSITE" id="PS50850">
    <property type="entry name" value="MFS"/>
    <property type="match status" value="1"/>
</dbReference>
<accession>G0QS53</accession>
<gene>
    <name evidence="8" type="ORF">IMG5_099460</name>
</gene>
<keyword evidence="2" id="KW-0813">Transport</keyword>
<feature type="transmembrane region" description="Helical" evidence="6">
    <location>
        <begin position="306"/>
        <end position="323"/>
    </location>
</feature>
<protein>
    <submittedName>
        <fullName evidence="8">Major facilitator superfamily protein, putative</fullName>
    </submittedName>
</protein>
<sequence>MSDKYGRKRTMIWASILQFIAGFFSVFSQNYYQFLILRCLFGFSNGLVSPLTSCYTTEIVPESKRGKFFIHLNNIFALGEIVVILLAILFLDNLEEGNWRALLFCTSMPALAALYFSFKYLIESPRYRLCCTNNKLYQVFQELNHMGYLNNANFLELKDIEKEQLLVWGEASYQRQKDKIGSIRELFKGEDLPITLNLMVMWFSISFVYYGVMLMLPIILIQYNDKNELDYSFVQFLGIFLSSFVEFPSNLAAYFTIDNPKYGRKKSMFYSYLLCSLLCFIVFLTQTDAEVYITALRTTGLGLNSAVSRIGGILMPWISFYFFKFGNAGPFLGFSIVSGLSALCTYIIKFDTSNSKF</sequence>